<dbReference type="AlphaFoldDB" id="A0AAD5VTI9"/>
<organism evidence="2 3">
    <name type="scientific">Leucocoprinus birnbaumii</name>
    <dbReference type="NCBI Taxonomy" id="56174"/>
    <lineage>
        <taxon>Eukaryota</taxon>
        <taxon>Fungi</taxon>
        <taxon>Dikarya</taxon>
        <taxon>Basidiomycota</taxon>
        <taxon>Agaricomycotina</taxon>
        <taxon>Agaricomycetes</taxon>
        <taxon>Agaricomycetidae</taxon>
        <taxon>Agaricales</taxon>
        <taxon>Agaricineae</taxon>
        <taxon>Agaricaceae</taxon>
        <taxon>Leucocoprinus</taxon>
    </lineage>
</organism>
<comment type="caution">
    <text evidence="2">The sequence shown here is derived from an EMBL/GenBank/DDBJ whole genome shotgun (WGS) entry which is preliminary data.</text>
</comment>
<evidence type="ECO:0000256" key="1">
    <source>
        <dbReference type="SAM" id="MobiDB-lite"/>
    </source>
</evidence>
<dbReference type="EMBL" id="JANIEX010000628">
    <property type="protein sequence ID" value="KAJ3564799.1"/>
    <property type="molecule type" value="Genomic_DNA"/>
</dbReference>
<sequence length="343" mass="37228">MSGGSPKPKWAGRLNSAMRRSSSILTFGRPSTDSQLSSLQSRSSSDAVSSPRSQKIDTSFVALEHPAATAVHSMPSPISESPIRETAMTEAVSPESVGTGRNPSPVGYVPPPIIDSSVGNPHPFTDQDEEDPSQLIVVSDPSRKPRAQRPKRPINTLTPAEKASVQELALNISGQSNRASSASITLGLQLLIDLQALLAYPIKVVFDVVIALDERKIRTFNDILDYVGISYYPINSMPLCLTRSSKALKEHLTQLKERTHALTLLSRLVAATQIYPKRLMVEPLQYQPRPKALGGFGTVHQAIDPSVCVKVIEVDTKPKSFAASSAENQTDARTILSYFIYLG</sequence>
<feature type="compositionally biased region" description="Low complexity" evidence="1">
    <location>
        <begin position="30"/>
        <end position="53"/>
    </location>
</feature>
<gene>
    <name evidence="2" type="ORF">NP233_g8056</name>
</gene>
<reference evidence="2" key="1">
    <citation type="submission" date="2022-07" db="EMBL/GenBank/DDBJ databases">
        <title>Genome Sequence of Leucocoprinus birnbaumii.</title>
        <authorList>
            <person name="Buettner E."/>
        </authorList>
    </citation>
    <scope>NUCLEOTIDE SEQUENCE</scope>
    <source>
        <strain evidence="2">VT141</strain>
    </source>
</reference>
<accession>A0AAD5VTI9</accession>
<keyword evidence="3" id="KW-1185">Reference proteome</keyword>
<proteinExistence type="predicted"/>
<dbReference type="Proteomes" id="UP001213000">
    <property type="component" value="Unassembled WGS sequence"/>
</dbReference>
<feature type="region of interest" description="Disordered" evidence="1">
    <location>
        <begin position="1"/>
        <end position="152"/>
    </location>
</feature>
<evidence type="ECO:0000313" key="2">
    <source>
        <dbReference type="EMBL" id="KAJ3564799.1"/>
    </source>
</evidence>
<name>A0AAD5VTI9_9AGAR</name>
<evidence type="ECO:0000313" key="3">
    <source>
        <dbReference type="Proteomes" id="UP001213000"/>
    </source>
</evidence>
<protein>
    <submittedName>
        <fullName evidence="2">Uncharacterized protein</fullName>
    </submittedName>
</protein>